<name>A0ABS0K8Y5_9ACTN</name>
<dbReference type="EMBL" id="JADOTY010000001">
    <property type="protein sequence ID" value="MBG6105097.1"/>
    <property type="molecule type" value="Genomic_DNA"/>
</dbReference>
<sequence>MPSSPHSAAPSALGYLYQSQWPLLELLRRSDERPDAAITLELHDDVAWEEHGTPSELLQIKHHVRKGRSLGDKDIDIWRTIGAWMDTQAVGDSDGPALTIVTTQIASPESAAAALRPRDRDVRRAIELLEVAASESTAEASRVARRRFLDLDPAVRAIFVSRIQLLDAAPGIADLDIDVRRALRWALPRGHEDTFMGLLWAWWHAKAVDLLCGRAHRVSALDVAIVVDDLRDQFTRGNLPTVAPPEEFTPAEEGSYLDRCFVHQLQWVGTPPTLIQMAVIDYYRAFAQTARWVDDSLISVKELETFETRLRDEWKRSYHWALAELPADPDETVKQRAGRQILRQALDRTDIRVRERYSEVFFCRGKHHELADSGRVGWHPDFADRVDTLLRASSK</sequence>
<protein>
    <recommendedName>
        <fullName evidence="1">ABC-three component systems C-terminal domain-containing protein</fullName>
    </recommendedName>
</protein>
<feature type="domain" description="ABC-three component systems C-terminal" evidence="1">
    <location>
        <begin position="261"/>
        <end position="385"/>
    </location>
</feature>
<evidence type="ECO:0000313" key="3">
    <source>
        <dbReference type="Proteomes" id="UP000631791"/>
    </source>
</evidence>
<proteinExistence type="predicted"/>
<dbReference type="Pfam" id="PF20283">
    <property type="entry name" value="CTD7"/>
    <property type="match status" value="1"/>
</dbReference>
<dbReference type="RefSeq" id="WP_196923436.1">
    <property type="nucleotide sequence ID" value="NZ_JADOTY010000001.1"/>
</dbReference>
<dbReference type="InterPro" id="IPR046913">
    <property type="entry name" value="ABC-3C_CTD7"/>
</dbReference>
<dbReference type="Proteomes" id="UP000631791">
    <property type="component" value="Unassembled WGS sequence"/>
</dbReference>
<gene>
    <name evidence="2" type="ORF">IW249_005511</name>
</gene>
<comment type="caution">
    <text evidence="2">The sequence shown here is derived from an EMBL/GenBank/DDBJ whole genome shotgun (WGS) entry which is preliminary data.</text>
</comment>
<evidence type="ECO:0000259" key="1">
    <source>
        <dbReference type="Pfam" id="PF20283"/>
    </source>
</evidence>
<evidence type="ECO:0000313" key="2">
    <source>
        <dbReference type="EMBL" id="MBG6105097.1"/>
    </source>
</evidence>
<accession>A0ABS0K8Y5</accession>
<reference evidence="2 3" key="1">
    <citation type="submission" date="2020-11" db="EMBL/GenBank/DDBJ databases">
        <title>Sequencing the genomes of 1000 actinobacteria strains.</title>
        <authorList>
            <person name="Klenk H.-P."/>
        </authorList>
    </citation>
    <scope>NUCLEOTIDE SEQUENCE [LARGE SCALE GENOMIC DNA]</scope>
    <source>
        <strain evidence="2 3">DSM 101695</strain>
    </source>
</reference>
<keyword evidence="3" id="KW-1185">Reference proteome</keyword>
<organism evidence="2 3">
    <name type="scientific">Micromonospora vinacea</name>
    <dbReference type="NCBI Taxonomy" id="709878"/>
    <lineage>
        <taxon>Bacteria</taxon>
        <taxon>Bacillati</taxon>
        <taxon>Actinomycetota</taxon>
        <taxon>Actinomycetes</taxon>
        <taxon>Micromonosporales</taxon>
        <taxon>Micromonosporaceae</taxon>
        <taxon>Micromonospora</taxon>
    </lineage>
</organism>